<dbReference type="EMBL" id="CADCUF010000013">
    <property type="protein sequence ID" value="CAA9315822.1"/>
    <property type="molecule type" value="Genomic_DNA"/>
</dbReference>
<dbReference type="AlphaFoldDB" id="A0A6J4KUM4"/>
<name>A0A6J4KUM4_9ACTN</name>
<feature type="compositionally biased region" description="Basic and acidic residues" evidence="1">
    <location>
        <begin position="84"/>
        <end position="97"/>
    </location>
</feature>
<sequence>APPAGGPRGRRRSARAQPCRRGVPGADEPGAAGLPALPGPPVRRHRGRRRARRFRRHDASRLRLRLPELPVVQRAVRLGLLLPRPDRPRRQRPEARGRRPGVRRARGCRRGVRPARARGEPPPAEPGVAGLPHPPRVRRGGPARRRGAPRDAAHEGGADPAHIVLRSPL</sequence>
<feature type="compositionally biased region" description="Basic and acidic residues" evidence="1">
    <location>
        <begin position="148"/>
        <end position="157"/>
    </location>
</feature>
<feature type="compositionally biased region" description="Basic residues" evidence="1">
    <location>
        <begin position="42"/>
        <end position="56"/>
    </location>
</feature>
<gene>
    <name evidence="2" type="ORF">AVDCRST_MAG24-77</name>
</gene>
<feature type="compositionally biased region" description="Basic residues" evidence="1">
    <location>
        <begin position="135"/>
        <end position="147"/>
    </location>
</feature>
<feature type="region of interest" description="Disordered" evidence="1">
    <location>
        <begin position="1"/>
        <end position="56"/>
    </location>
</feature>
<protein>
    <submittedName>
        <fullName evidence="2">Uncharacterized protein</fullName>
    </submittedName>
</protein>
<evidence type="ECO:0000313" key="2">
    <source>
        <dbReference type="EMBL" id="CAA9315822.1"/>
    </source>
</evidence>
<reference evidence="2" key="1">
    <citation type="submission" date="2020-02" db="EMBL/GenBank/DDBJ databases">
        <authorList>
            <person name="Meier V. D."/>
        </authorList>
    </citation>
    <scope>NUCLEOTIDE SEQUENCE</scope>
    <source>
        <strain evidence="2">AVDCRST_MAG24</strain>
    </source>
</reference>
<accession>A0A6J4KUM4</accession>
<feature type="non-terminal residue" evidence="2">
    <location>
        <position position="169"/>
    </location>
</feature>
<organism evidence="2">
    <name type="scientific">uncultured Nocardioidaceae bacterium</name>
    <dbReference type="NCBI Taxonomy" id="253824"/>
    <lineage>
        <taxon>Bacteria</taxon>
        <taxon>Bacillati</taxon>
        <taxon>Actinomycetota</taxon>
        <taxon>Actinomycetes</taxon>
        <taxon>Propionibacteriales</taxon>
        <taxon>Nocardioidaceae</taxon>
        <taxon>environmental samples</taxon>
    </lineage>
</organism>
<feature type="non-terminal residue" evidence="2">
    <location>
        <position position="1"/>
    </location>
</feature>
<evidence type="ECO:0000256" key="1">
    <source>
        <dbReference type="SAM" id="MobiDB-lite"/>
    </source>
</evidence>
<proteinExistence type="predicted"/>
<feature type="compositionally biased region" description="Basic residues" evidence="1">
    <location>
        <begin position="98"/>
        <end position="116"/>
    </location>
</feature>
<feature type="compositionally biased region" description="Low complexity" evidence="1">
    <location>
        <begin position="15"/>
        <end position="36"/>
    </location>
</feature>
<feature type="region of interest" description="Disordered" evidence="1">
    <location>
        <begin position="81"/>
        <end position="169"/>
    </location>
</feature>